<dbReference type="InterPro" id="IPR000182">
    <property type="entry name" value="GNAT_dom"/>
</dbReference>
<keyword evidence="2" id="KW-0808">Transferase</keyword>
<dbReference type="GO" id="GO:0016747">
    <property type="term" value="F:acyltransferase activity, transferring groups other than amino-acyl groups"/>
    <property type="evidence" value="ECO:0007669"/>
    <property type="project" value="InterPro"/>
</dbReference>
<dbReference type="Pfam" id="PF13302">
    <property type="entry name" value="Acetyltransf_3"/>
    <property type="match status" value="1"/>
</dbReference>
<dbReference type="InterPro" id="IPR016181">
    <property type="entry name" value="Acyl_CoA_acyltransferase"/>
</dbReference>
<dbReference type="Gene3D" id="3.40.630.30">
    <property type="match status" value="1"/>
</dbReference>
<dbReference type="Proteomes" id="UP000593626">
    <property type="component" value="Chromosome"/>
</dbReference>
<protein>
    <submittedName>
        <fullName evidence="2">GNAT family N-acetyltransferase</fullName>
    </submittedName>
</protein>
<name>A0A7S8C910_9BACI</name>
<dbReference type="PROSITE" id="PS51186">
    <property type="entry name" value="GNAT"/>
    <property type="match status" value="1"/>
</dbReference>
<dbReference type="InterPro" id="IPR051531">
    <property type="entry name" value="N-acetyltransferase"/>
</dbReference>
<reference evidence="2 3" key="1">
    <citation type="submission" date="2019-07" db="EMBL/GenBank/DDBJ databases">
        <title>Genome sequence of 2 isolates from Red Sea Mangroves.</title>
        <authorList>
            <person name="Sefrji F."/>
            <person name="Michoud G."/>
            <person name="Merlino G."/>
            <person name="Daffonchio D."/>
        </authorList>
    </citation>
    <scope>NUCLEOTIDE SEQUENCE [LARGE SCALE GENOMIC DNA]</scope>
    <source>
        <strain evidence="2 3">R1DC41</strain>
    </source>
</reference>
<evidence type="ECO:0000313" key="3">
    <source>
        <dbReference type="Proteomes" id="UP000593626"/>
    </source>
</evidence>
<dbReference type="PANTHER" id="PTHR43792">
    <property type="entry name" value="GNAT FAMILY, PUTATIVE (AFU_ORTHOLOGUE AFUA_3G00765)-RELATED-RELATED"/>
    <property type="match status" value="1"/>
</dbReference>
<sequence>MIFETERLAIRFITEEDASFLWNLLKDPTWVKYIGDKGFTSVEEVKQYIQDGFILMYATYGHGLYVVEQKDSGKPVGICGIVKRIGLEHPDLGFAFLSEFQGKGYGFEASQATLKYGKDFLKMKKILAITTRGNVASARVLEKLGMIKVGETMLPNQDKLYDLYEEKCLEE</sequence>
<evidence type="ECO:0000313" key="2">
    <source>
        <dbReference type="EMBL" id="QPC45631.1"/>
    </source>
</evidence>
<dbReference type="KEGG" id="mcui:G8O30_00895"/>
<proteinExistence type="predicted"/>
<gene>
    <name evidence="2" type="ORF">G8O30_00895</name>
</gene>
<feature type="domain" description="N-acetyltransferase" evidence="1">
    <location>
        <begin position="8"/>
        <end position="170"/>
    </location>
</feature>
<evidence type="ECO:0000259" key="1">
    <source>
        <dbReference type="PROSITE" id="PS51186"/>
    </source>
</evidence>
<dbReference type="AlphaFoldDB" id="A0A7S8C910"/>
<keyword evidence="3" id="KW-1185">Reference proteome</keyword>
<dbReference type="EMBL" id="CP049742">
    <property type="protein sequence ID" value="QPC45631.1"/>
    <property type="molecule type" value="Genomic_DNA"/>
</dbReference>
<dbReference type="RefSeq" id="WP_239673141.1">
    <property type="nucleotide sequence ID" value="NZ_CP049742.1"/>
</dbReference>
<dbReference type="PANTHER" id="PTHR43792:SF1">
    <property type="entry name" value="N-ACETYLTRANSFERASE DOMAIN-CONTAINING PROTEIN"/>
    <property type="match status" value="1"/>
</dbReference>
<organism evidence="2 3">
    <name type="scientific">Mangrovibacillus cuniculi</name>
    <dbReference type="NCBI Taxonomy" id="2593652"/>
    <lineage>
        <taxon>Bacteria</taxon>
        <taxon>Bacillati</taxon>
        <taxon>Bacillota</taxon>
        <taxon>Bacilli</taxon>
        <taxon>Bacillales</taxon>
        <taxon>Bacillaceae</taxon>
        <taxon>Mangrovibacillus</taxon>
    </lineage>
</organism>
<dbReference type="SUPFAM" id="SSF55729">
    <property type="entry name" value="Acyl-CoA N-acyltransferases (Nat)"/>
    <property type="match status" value="1"/>
</dbReference>
<accession>A0A7S8C910</accession>